<keyword evidence="2" id="KW-1185">Reference proteome</keyword>
<evidence type="ECO:0000313" key="2">
    <source>
        <dbReference type="Proteomes" id="UP000320421"/>
    </source>
</evidence>
<sequence length="168" mass="18805">MQEHDLSPKHSDNEYGFGRPAREIFGALGSLTGQNFGDQQLFHIFLNESDFSSQKRAKAELFHQVAARWARWWQKHRWEFTDDPAFLKVNLPPLPAPAPADSVSSSAPLMTESGTSNSVLQSLRSAPGGLVFYDLDAGRSTALSERWSNQKLLDDLFNEIRKWAAGQG</sequence>
<evidence type="ECO:0000313" key="1">
    <source>
        <dbReference type="EMBL" id="QDT22426.1"/>
    </source>
</evidence>
<gene>
    <name evidence="1" type="ORF">HG66A1_42340</name>
</gene>
<protein>
    <submittedName>
        <fullName evidence="1">Uncharacterized protein</fullName>
    </submittedName>
</protein>
<accession>A0A517PST0</accession>
<reference evidence="1 2" key="1">
    <citation type="submission" date="2019-02" db="EMBL/GenBank/DDBJ databases">
        <title>Deep-cultivation of Planctomycetes and their phenomic and genomic characterization uncovers novel biology.</title>
        <authorList>
            <person name="Wiegand S."/>
            <person name="Jogler M."/>
            <person name="Boedeker C."/>
            <person name="Pinto D."/>
            <person name="Vollmers J."/>
            <person name="Rivas-Marin E."/>
            <person name="Kohn T."/>
            <person name="Peeters S.H."/>
            <person name="Heuer A."/>
            <person name="Rast P."/>
            <person name="Oberbeckmann S."/>
            <person name="Bunk B."/>
            <person name="Jeske O."/>
            <person name="Meyerdierks A."/>
            <person name="Storesund J.E."/>
            <person name="Kallscheuer N."/>
            <person name="Luecker S."/>
            <person name="Lage O.M."/>
            <person name="Pohl T."/>
            <person name="Merkel B.J."/>
            <person name="Hornburger P."/>
            <person name="Mueller R.-W."/>
            <person name="Bruemmer F."/>
            <person name="Labrenz M."/>
            <person name="Spormann A.M."/>
            <person name="Op den Camp H."/>
            <person name="Overmann J."/>
            <person name="Amann R."/>
            <person name="Jetten M.S.M."/>
            <person name="Mascher T."/>
            <person name="Medema M.H."/>
            <person name="Devos D.P."/>
            <person name="Kaster A.-K."/>
            <person name="Ovreas L."/>
            <person name="Rohde M."/>
            <person name="Galperin M.Y."/>
            <person name="Jogler C."/>
        </authorList>
    </citation>
    <scope>NUCLEOTIDE SEQUENCE [LARGE SCALE GENOMIC DNA]</scope>
    <source>
        <strain evidence="1 2">HG66A1</strain>
    </source>
</reference>
<name>A0A517PST0_9PLAN</name>
<dbReference type="AlphaFoldDB" id="A0A517PST0"/>
<proteinExistence type="predicted"/>
<dbReference type="Proteomes" id="UP000320421">
    <property type="component" value="Chromosome"/>
</dbReference>
<dbReference type="RefSeq" id="WP_145188245.1">
    <property type="nucleotide sequence ID" value="NZ_CP036266.1"/>
</dbReference>
<organism evidence="1 2">
    <name type="scientific">Gimesia chilikensis</name>
    <dbReference type="NCBI Taxonomy" id="2605989"/>
    <lineage>
        <taxon>Bacteria</taxon>
        <taxon>Pseudomonadati</taxon>
        <taxon>Planctomycetota</taxon>
        <taxon>Planctomycetia</taxon>
        <taxon>Planctomycetales</taxon>
        <taxon>Planctomycetaceae</taxon>
        <taxon>Gimesia</taxon>
    </lineage>
</organism>
<dbReference type="EMBL" id="CP036266">
    <property type="protein sequence ID" value="QDT22426.1"/>
    <property type="molecule type" value="Genomic_DNA"/>
</dbReference>